<accession>A0A1R1PCA3</accession>
<sequence length="152" mass="17346">MDIAVTPYDFYPWFVPAKSTFLSHFCCAVSMPLNTVKKPSLVYYTDLNISDLFRAGTETYFEHASRIIRLEFEKYIAENADKASSTVNSKVGNTHGSRKGLFDLSEPRQLVKNLHFYNSIGVKPRFTNMLDLKGFISSFLDLNTKNVMLLNI</sequence>
<reference evidence="3" key="1">
    <citation type="submission" date="2017-01" db="EMBL/GenBank/DDBJ databases">
        <authorList>
            <person name="Wang Y."/>
            <person name="White M."/>
            <person name="Kvist S."/>
            <person name="Moncalvo J.-M."/>
        </authorList>
    </citation>
    <scope>NUCLEOTIDE SEQUENCE [LARGE SCALE GENOMIC DNA]</scope>
    <source>
        <strain evidence="3">COL-18-3</strain>
    </source>
</reference>
<name>A0A1R1PCA3_ZANCU</name>
<dbReference type="EMBL" id="LSSK01000524">
    <property type="protein sequence ID" value="OMH83049.1"/>
    <property type="molecule type" value="Genomic_DNA"/>
</dbReference>
<protein>
    <submittedName>
        <fullName evidence="1">Uncharacterized protein</fullName>
    </submittedName>
</protein>
<evidence type="ECO:0000313" key="3">
    <source>
        <dbReference type="Proteomes" id="UP000188320"/>
    </source>
</evidence>
<evidence type="ECO:0000313" key="2">
    <source>
        <dbReference type="EMBL" id="OMH83049.1"/>
    </source>
</evidence>
<evidence type="ECO:0000313" key="1">
    <source>
        <dbReference type="EMBL" id="OMH78598.1"/>
    </source>
</evidence>
<keyword evidence="3" id="KW-1185">Reference proteome</keyword>
<dbReference type="Proteomes" id="UP000188320">
    <property type="component" value="Unassembled WGS sequence"/>
</dbReference>
<dbReference type="EMBL" id="LSSK01001883">
    <property type="protein sequence ID" value="OMH78598.1"/>
    <property type="molecule type" value="Genomic_DNA"/>
</dbReference>
<dbReference type="AlphaFoldDB" id="A0A1R1PCA3"/>
<gene>
    <name evidence="2" type="ORF">AX774_g3450</name>
    <name evidence="1" type="ORF">AX774_g8003</name>
</gene>
<organism evidence="1 3">
    <name type="scientific">Zancudomyces culisetae</name>
    <name type="common">Gut fungus</name>
    <name type="synonym">Smittium culisetae</name>
    <dbReference type="NCBI Taxonomy" id="1213189"/>
    <lineage>
        <taxon>Eukaryota</taxon>
        <taxon>Fungi</taxon>
        <taxon>Fungi incertae sedis</taxon>
        <taxon>Zoopagomycota</taxon>
        <taxon>Kickxellomycotina</taxon>
        <taxon>Harpellomycetes</taxon>
        <taxon>Harpellales</taxon>
        <taxon>Legeriomycetaceae</taxon>
        <taxon>Zancudomyces</taxon>
    </lineage>
</organism>
<proteinExistence type="predicted"/>
<reference evidence="1" key="2">
    <citation type="submission" date="2017-01" db="EMBL/GenBank/DDBJ databases">
        <authorList>
            <person name="Mah S.A."/>
            <person name="Swanson W.J."/>
            <person name="Moy G.W."/>
            <person name="Vacquier V.D."/>
        </authorList>
    </citation>
    <scope>NUCLEOTIDE SEQUENCE [LARGE SCALE GENOMIC DNA]</scope>
    <source>
        <strain evidence="1">COL-18-3</strain>
    </source>
</reference>
<comment type="caution">
    <text evidence="1">The sequence shown here is derived from an EMBL/GenBank/DDBJ whole genome shotgun (WGS) entry which is preliminary data.</text>
</comment>